<dbReference type="CDD" id="cd21177">
    <property type="entry name" value="LPMO_AA10"/>
    <property type="match status" value="1"/>
</dbReference>
<feature type="compositionally biased region" description="Low complexity" evidence="3">
    <location>
        <begin position="177"/>
        <end position="209"/>
    </location>
</feature>
<keyword evidence="5" id="KW-0503">Monooxygenase</keyword>
<reference evidence="6" key="1">
    <citation type="journal article" date="2019" name="Int. J. Syst. Evol. Microbiol.">
        <title>The Global Catalogue of Microorganisms (GCM) 10K type strain sequencing project: providing services to taxonomists for standard genome sequencing and annotation.</title>
        <authorList>
            <consortium name="The Broad Institute Genomics Platform"/>
            <consortium name="The Broad Institute Genome Sequencing Center for Infectious Disease"/>
            <person name="Wu L."/>
            <person name="Ma J."/>
        </authorList>
    </citation>
    <scope>NUCLEOTIDE SEQUENCE [LARGE SCALE GENOMIC DNA]</scope>
    <source>
        <strain evidence="6">CGMCC 4.7289</strain>
    </source>
</reference>
<comment type="caution">
    <text evidence="5">The sequence shown here is derived from an EMBL/GenBank/DDBJ whole genome shotgun (WGS) entry which is preliminary data.</text>
</comment>
<dbReference type="CDD" id="cd12214">
    <property type="entry name" value="ChiA1_BD"/>
    <property type="match status" value="1"/>
</dbReference>
<dbReference type="PANTHER" id="PTHR34823">
    <property type="entry name" value="GLCNAC-BINDING PROTEIN A"/>
    <property type="match status" value="1"/>
</dbReference>
<dbReference type="PANTHER" id="PTHR34823:SF1">
    <property type="entry name" value="CHITIN-BINDING TYPE-4 DOMAIN-CONTAINING PROTEIN"/>
    <property type="match status" value="1"/>
</dbReference>
<feature type="region of interest" description="Disordered" evidence="3">
    <location>
        <begin position="175"/>
        <end position="209"/>
    </location>
</feature>
<keyword evidence="6" id="KW-1185">Reference proteome</keyword>
<keyword evidence="1" id="KW-0732">Signal</keyword>
<dbReference type="Proteomes" id="UP001595816">
    <property type="component" value="Unassembled WGS sequence"/>
</dbReference>
<accession>A0ABV8LLB5</accession>
<dbReference type="EMBL" id="JBHSAY010000006">
    <property type="protein sequence ID" value="MFC4131273.1"/>
    <property type="molecule type" value="Genomic_DNA"/>
</dbReference>
<gene>
    <name evidence="5" type="ORF">ACFOZ4_11730</name>
</gene>
<dbReference type="InterPro" id="IPR003610">
    <property type="entry name" value="CBM5/12"/>
</dbReference>
<evidence type="ECO:0000256" key="3">
    <source>
        <dbReference type="SAM" id="MobiDB-lite"/>
    </source>
</evidence>
<dbReference type="Gene3D" id="2.10.10.20">
    <property type="entry name" value="Carbohydrate-binding module superfamily 5/12"/>
    <property type="match status" value="1"/>
</dbReference>
<dbReference type="SUPFAM" id="SSF81296">
    <property type="entry name" value="E set domains"/>
    <property type="match status" value="1"/>
</dbReference>
<evidence type="ECO:0000313" key="6">
    <source>
        <dbReference type="Proteomes" id="UP001595816"/>
    </source>
</evidence>
<sequence length="254" mass="26422">MRRLIVLPLLAVGALIGSLVVAVSPANAHGYVSSPLSRQAMCAQGRVSASTCGDIIYEPQSVEAPKGSLQCNGGGTRFAVLNDNSVNWPTTSVGGTVTFTWTFTAFHRTTDFEYFVGNTRIAVFSGNNSAPPQGLTHSFSLGGRTGRVTVLARWNIADTINAFYSCVDLQVGGGGTSSPSPSPSVTRTSSPSPSPTTASPSPTATSGSTTWAAGKAYKIGDVVTYNGVSYRCIQAHTALVGWEPPSTPALWSKV</sequence>
<keyword evidence="5" id="KW-0560">Oxidoreductase</keyword>
<dbReference type="Gene3D" id="2.70.50.50">
    <property type="entry name" value="chitin-binding protein cbp21"/>
    <property type="match status" value="1"/>
</dbReference>
<dbReference type="Pfam" id="PF02839">
    <property type="entry name" value="CBM_5_12"/>
    <property type="match status" value="1"/>
</dbReference>
<feature type="domain" description="Chitin-binding type-3" evidence="4">
    <location>
        <begin position="208"/>
        <end position="254"/>
    </location>
</feature>
<dbReference type="InterPro" id="IPR014756">
    <property type="entry name" value="Ig_E-set"/>
</dbReference>
<evidence type="ECO:0000256" key="2">
    <source>
        <dbReference type="ARBA" id="ARBA00022801"/>
    </source>
</evidence>
<evidence type="ECO:0000256" key="1">
    <source>
        <dbReference type="ARBA" id="ARBA00022729"/>
    </source>
</evidence>
<dbReference type="GO" id="GO:0004497">
    <property type="term" value="F:monooxygenase activity"/>
    <property type="evidence" value="ECO:0007669"/>
    <property type="project" value="UniProtKB-KW"/>
</dbReference>
<evidence type="ECO:0000313" key="5">
    <source>
        <dbReference type="EMBL" id="MFC4131273.1"/>
    </source>
</evidence>
<dbReference type="RefSeq" id="WP_253754651.1">
    <property type="nucleotide sequence ID" value="NZ_JAMZDZ010000001.1"/>
</dbReference>
<protein>
    <submittedName>
        <fullName evidence="5">Lytic polysaccharide monooxygenase</fullName>
    </submittedName>
</protein>
<dbReference type="SMART" id="SM00495">
    <property type="entry name" value="ChtBD3"/>
    <property type="match status" value="1"/>
</dbReference>
<keyword evidence="2" id="KW-0378">Hydrolase</keyword>
<dbReference type="InterPro" id="IPR036573">
    <property type="entry name" value="CBM_sf_5/12"/>
</dbReference>
<organism evidence="5 6">
    <name type="scientific">Hamadaea flava</name>
    <dbReference type="NCBI Taxonomy" id="1742688"/>
    <lineage>
        <taxon>Bacteria</taxon>
        <taxon>Bacillati</taxon>
        <taxon>Actinomycetota</taxon>
        <taxon>Actinomycetes</taxon>
        <taxon>Micromonosporales</taxon>
        <taxon>Micromonosporaceae</taxon>
        <taxon>Hamadaea</taxon>
    </lineage>
</organism>
<dbReference type="SUPFAM" id="SSF51055">
    <property type="entry name" value="Carbohydrate binding domain"/>
    <property type="match status" value="1"/>
</dbReference>
<name>A0ABV8LLB5_9ACTN</name>
<dbReference type="Pfam" id="PF03067">
    <property type="entry name" value="LPMO_10"/>
    <property type="match status" value="1"/>
</dbReference>
<dbReference type="InterPro" id="IPR004302">
    <property type="entry name" value="Cellulose/chitin-bd_N"/>
</dbReference>
<dbReference type="InterPro" id="IPR051024">
    <property type="entry name" value="GlcNAc_Chitin_IntDeg"/>
</dbReference>
<proteinExistence type="predicted"/>
<evidence type="ECO:0000259" key="4">
    <source>
        <dbReference type="SMART" id="SM00495"/>
    </source>
</evidence>